<keyword evidence="1" id="KW-0472">Membrane</keyword>
<gene>
    <name evidence="3" type="ORF">FMM05_13290</name>
</gene>
<dbReference type="EMBL" id="VJVZ01000008">
    <property type="protein sequence ID" value="TRW23629.1"/>
    <property type="molecule type" value="Genomic_DNA"/>
</dbReference>
<keyword evidence="4" id="KW-1185">Reference proteome</keyword>
<dbReference type="Pfam" id="PF18153">
    <property type="entry name" value="Cap15_CD_rec"/>
    <property type="match status" value="1"/>
</dbReference>
<protein>
    <recommendedName>
        <fullName evidence="2">CD-NTase-associated protein 15 domain-containing protein</fullName>
    </recommendedName>
</protein>
<dbReference type="OrthoDB" id="1430668at2"/>
<dbReference type="Proteomes" id="UP000320643">
    <property type="component" value="Unassembled WGS sequence"/>
</dbReference>
<evidence type="ECO:0000313" key="4">
    <source>
        <dbReference type="Proteomes" id="UP000320643"/>
    </source>
</evidence>
<dbReference type="RefSeq" id="WP_143373886.1">
    <property type="nucleotide sequence ID" value="NZ_VJVZ01000008.1"/>
</dbReference>
<dbReference type="AlphaFoldDB" id="A0A552UZJ0"/>
<accession>A0A552UZJ0</accession>
<comment type="caution">
    <text evidence="3">The sequence shown here is derived from an EMBL/GenBank/DDBJ whole genome shotgun (WGS) entry which is preliminary data.</text>
</comment>
<keyword evidence="1" id="KW-1133">Transmembrane helix</keyword>
<evidence type="ECO:0000313" key="3">
    <source>
        <dbReference type="EMBL" id="TRW23629.1"/>
    </source>
</evidence>
<reference evidence="3 4" key="1">
    <citation type="submission" date="2019-07" db="EMBL/GenBank/DDBJ databases">
        <title>Flavobacterium sp. nov., isolated from glacier ice.</title>
        <authorList>
            <person name="Liu Q."/>
            <person name="Xin Y.-H."/>
        </authorList>
    </citation>
    <scope>NUCLEOTIDE SEQUENCE [LARGE SCALE GENOMIC DNA]</scope>
    <source>
        <strain evidence="3 4">ZT4R6</strain>
    </source>
</reference>
<evidence type="ECO:0000259" key="2">
    <source>
        <dbReference type="Pfam" id="PF18153"/>
    </source>
</evidence>
<feature type="domain" description="CD-NTase-associated protein 15" evidence="2">
    <location>
        <begin position="77"/>
        <end position="197"/>
    </location>
</feature>
<organism evidence="3 4">
    <name type="scientific">Flavobacterium zepuense</name>
    <dbReference type="NCBI Taxonomy" id="2593302"/>
    <lineage>
        <taxon>Bacteria</taxon>
        <taxon>Pseudomonadati</taxon>
        <taxon>Bacteroidota</taxon>
        <taxon>Flavobacteriia</taxon>
        <taxon>Flavobacteriales</taxon>
        <taxon>Flavobacteriaceae</taxon>
        <taxon>Flavobacterium</taxon>
    </lineage>
</organism>
<proteinExistence type="predicted"/>
<name>A0A552UZJ0_9FLAO</name>
<sequence length="214" mass="24913">MNFRYYHTSKLIILILVLVFFISPLAQWIEKEISLNKYLNTVYGYVGVFSTISILSIILLAIDKYLWKYFICKWLINIPNLNGRYEGILTSTFIDPATQLPMKKKCILEIKQSASETKIYTYYGDLGSTIQTSQAFSVSEEIVKNSNDIFEIFYIYTNNPNTLIQQLHNHLGTGHLKYYLDIKVLEGEYYNQRGLKGTLRVNFVQKKTVGRFII</sequence>
<feature type="transmembrane region" description="Helical" evidence="1">
    <location>
        <begin position="42"/>
        <end position="62"/>
    </location>
</feature>
<evidence type="ECO:0000256" key="1">
    <source>
        <dbReference type="SAM" id="Phobius"/>
    </source>
</evidence>
<keyword evidence="1" id="KW-0812">Transmembrane</keyword>
<dbReference type="InterPro" id="IPR041208">
    <property type="entry name" value="Cap15"/>
</dbReference>